<feature type="domain" description="Retroviral polymerase SH3-like" evidence="2">
    <location>
        <begin position="3"/>
        <end position="57"/>
    </location>
</feature>
<dbReference type="OrthoDB" id="413361at2759"/>
<name>A0A0J7JV87_LASNI</name>
<evidence type="ECO:0000313" key="4">
    <source>
        <dbReference type="Proteomes" id="UP000036403"/>
    </source>
</evidence>
<evidence type="ECO:0000256" key="1">
    <source>
        <dbReference type="SAM" id="MobiDB-lite"/>
    </source>
</evidence>
<proteinExistence type="predicted"/>
<dbReference type="Pfam" id="PF25597">
    <property type="entry name" value="SH3_retrovirus"/>
    <property type="match status" value="1"/>
</dbReference>
<feature type="compositionally biased region" description="Basic and acidic residues" evidence="1">
    <location>
        <begin position="140"/>
        <end position="155"/>
    </location>
</feature>
<dbReference type="EMBL" id="LBMM01031910">
    <property type="protein sequence ID" value="KMQ81761.1"/>
    <property type="molecule type" value="Genomic_DNA"/>
</dbReference>
<feature type="non-terminal residue" evidence="3">
    <location>
        <position position="203"/>
    </location>
</feature>
<evidence type="ECO:0000313" key="3">
    <source>
        <dbReference type="EMBL" id="KMQ81761.1"/>
    </source>
</evidence>
<dbReference type="AlphaFoldDB" id="A0A0J7JV87"/>
<feature type="compositionally biased region" description="Basic and acidic residues" evidence="1">
    <location>
        <begin position="79"/>
        <end position="130"/>
    </location>
</feature>
<dbReference type="PaxDb" id="67767-A0A0J7JV87"/>
<gene>
    <name evidence="3" type="ORF">RF55_25282</name>
</gene>
<evidence type="ECO:0000259" key="2">
    <source>
        <dbReference type="Pfam" id="PF25597"/>
    </source>
</evidence>
<reference evidence="3 4" key="1">
    <citation type="submission" date="2015-04" db="EMBL/GenBank/DDBJ databases">
        <title>Lasius niger genome sequencing.</title>
        <authorList>
            <person name="Konorov E.A."/>
            <person name="Nikitin M.A."/>
            <person name="Kirill M.V."/>
            <person name="Chang P."/>
        </authorList>
    </citation>
    <scope>NUCLEOTIDE SEQUENCE [LARGE SCALE GENOMIC DNA]</scope>
    <source>
        <tissue evidence="3">Whole</tissue>
    </source>
</reference>
<dbReference type="InterPro" id="IPR057670">
    <property type="entry name" value="SH3_retrovirus"/>
</dbReference>
<keyword evidence="4" id="KW-1185">Reference proteome</keyword>
<comment type="caution">
    <text evidence="3">The sequence shown here is derived from an EMBL/GenBank/DDBJ whole genome shotgun (WGS) entry which is preliminary data.</text>
</comment>
<organism evidence="3 4">
    <name type="scientific">Lasius niger</name>
    <name type="common">Black garden ant</name>
    <dbReference type="NCBI Taxonomy" id="67767"/>
    <lineage>
        <taxon>Eukaryota</taxon>
        <taxon>Metazoa</taxon>
        <taxon>Ecdysozoa</taxon>
        <taxon>Arthropoda</taxon>
        <taxon>Hexapoda</taxon>
        <taxon>Insecta</taxon>
        <taxon>Pterygota</taxon>
        <taxon>Neoptera</taxon>
        <taxon>Endopterygota</taxon>
        <taxon>Hymenoptera</taxon>
        <taxon>Apocrita</taxon>
        <taxon>Aculeata</taxon>
        <taxon>Formicoidea</taxon>
        <taxon>Formicidae</taxon>
        <taxon>Formicinae</taxon>
        <taxon>Lasius</taxon>
        <taxon>Lasius</taxon>
    </lineage>
</organism>
<dbReference type="Proteomes" id="UP000036403">
    <property type="component" value="Unassembled WGS sequence"/>
</dbReference>
<sequence length="203" mass="23241">MQAFALDKTPNKGKFEPKAKESIFIGYSCESKAYRLWDPASTKVIRSRDVKFIKDSTSIETADSPAKFMEFEIFWEKTKTEENSLEKTEESSSEEKEENSLEKMEESILEKKEENSIEKMEESSSGKTEENNLELTEEGNVEKSDKATGIDKNNKTEIQPTPFKRGPGRPRNVKTGERGRPRKLYNLIKTQPESGAYANYETN</sequence>
<protein>
    <submittedName>
        <fullName evidence="3">Copia protein</fullName>
    </submittedName>
</protein>
<accession>A0A0J7JV87</accession>
<feature type="region of interest" description="Disordered" evidence="1">
    <location>
        <begin position="79"/>
        <end position="203"/>
    </location>
</feature>